<dbReference type="EMBL" id="CP089286">
    <property type="protein sequence ID" value="UTO55839.1"/>
    <property type="molecule type" value="Genomic_DNA"/>
</dbReference>
<evidence type="ECO:0000313" key="4">
    <source>
        <dbReference type="Proteomes" id="UP001059985"/>
    </source>
</evidence>
<sequence length="181" mass="20536">MLSLLDISNKKTSHKTIYSNTTSSSANNHKMTKCVEYHTIPQHSISDTTFLSDINITPIMNNYSHKLFNNHKSLPHVNPSTPSLKIQTIKEPTSCIHSNPIIFQEINDINTKNNDIVLNNIQSVIYSELSEENHEEIPYNNEEDCNVDQELQDNLAEIIPLQISNITICCITKDDAIIICK</sequence>
<proteinExistence type="predicted"/>
<evidence type="ECO:0000313" key="2">
    <source>
        <dbReference type="EMBL" id="UTO56754.1"/>
    </source>
</evidence>
<dbReference type="Proteomes" id="UP001059822">
    <property type="component" value="Chromosome"/>
</dbReference>
<evidence type="ECO:0000313" key="3">
    <source>
        <dbReference type="Proteomes" id="UP001059822"/>
    </source>
</evidence>
<evidence type="ECO:0000313" key="1">
    <source>
        <dbReference type="EMBL" id="UTO55839.1"/>
    </source>
</evidence>
<gene>
    <name evidence="2" type="ORF">LUA81_02100</name>
    <name evidence="1" type="ORF">LUA82_02120</name>
</gene>
<protein>
    <submittedName>
        <fullName evidence="1">Uncharacterized protein</fullName>
    </submittedName>
</protein>
<dbReference type="RefSeq" id="WP_218194415.1">
    <property type="nucleotide sequence ID" value="NZ_CP054597.1"/>
</dbReference>
<dbReference type="AlphaFoldDB" id="A0A9Q9C0I0"/>
<keyword evidence="4" id="KW-1185">Reference proteome</keyword>
<accession>A0A9Q9C0I0</accession>
<dbReference type="Proteomes" id="UP001059985">
    <property type="component" value="Chromosome"/>
</dbReference>
<organism evidence="1 3">
    <name type="scientific">Neoehrlichia mikurensis</name>
    <dbReference type="NCBI Taxonomy" id="89586"/>
    <lineage>
        <taxon>Bacteria</taxon>
        <taxon>Pseudomonadati</taxon>
        <taxon>Pseudomonadota</taxon>
        <taxon>Alphaproteobacteria</taxon>
        <taxon>Rickettsiales</taxon>
        <taxon>Anaplasmataceae</taxon>
        <taxon>Candidatus Neoehrlichia</taxon>
    </lineage>
</organism>
<name>A0A9Q9C0I0_9RICK</name>
<reference evidence="1" key="1">
    <citation type="journal article" date="2022" name="Microorganisms">
        <title>Assembly and Comparison of Ca. Neoehrlichia mikurensis Genomes.</title>
        <authorList>
            <person name="Azagi T."/>
            <person name="Dirks R.P."/>
            <person name="Yebra-Pimentel E.S."/>
            <person name="Schaap P.J."/>
            <person name="Koehorst J.J."/>
            <person name="Esser H.J."/>
            <person name="Sprong H."/>
        </authorList>
    </citation>
    <scope>NUCLEOTIDE SEQUENCE</scope>
    <source>
        <strain evidence="2">18-2804</strain>
        <strain evidence="1">18-2837</strain>
    </source>
</reference>
<dbReference type="EMBL" id="CP089285">
    <property type="protein sequence ID" value="UTO56754.1"/>
    <property type="molecule type" value="Genomic_DNA"/>
</dbReference>